<evidence type="ECO:0000313" key="2">
    <source>
        <dbReference type="Proteomes" id="UP000603865"/>
    </source>
</evidence>
<sequence length="137" mass="15497">MQPECDGQQSAQMAQAQAEYLVALAAYTLEQDARTERRVPIYAARAAGTMTKEESHAALDALDDGDPEVYWQAWSNKCDAQQRLLDWGQAELRRAWTQHGQHLPGVQLEDLEMLFNSYSVAVRDRLIELCLKMKSPS</sequence>
<accession>A0A918FGU9</accession>
<name>A0A918FGU9_9DEIO</name>
<keyword evidence="2" id="KW-1185">Reference proteome</keyword>
<protein>
    <submittedName>
        <fullName evidence="1">Uncharacterized protein</fullName>
    </submittedName>
</protein>
<reference evidence="1" key="2">
    <citation type="submission" date="2020-09" db="EMBL/GenBank/DDBJ databases">
        <authorList>
            <person name="Sun Q."/>
            <person name="Ohkuma M."/>
        </authorList>
    </citation>
    <scope>NUCLEOTIDE SEQUENCE</scope>
    <source>
        <strain evidence="1">JCM 31311</strain>
    </source>
</reference>
<reference evidence="1" key="1">
    <citation type="journal article" date="2014" name="Int. J. Syst. Evol. Microbiol.">
        <title>Complete genome sequence of Corynebacterium casei LMG S-19264T (=DSM 44701T), isolated from a smear-ripened cheese.</title>
        <authorList>
            <consortium name="US DOE Joint Genome Institute (JGI-PGF)"/>
            <person name="Walter F."/>
            <person name="Albersmeier A."/>
            <person name="Kalinowski J."/>
            <person name="Ruckert C."/>
        </authorList>
    </citation>
    <scope>NUCLEOTIDE SEQUENCE</scope>
    <source>
        <strain evidence="1">JCM 31311</strain>
    </source>
</reference>
<organism evidence="1 2">
    <name type="scientific">Deinococcus ruber</name>
    <dbReference type="NCBI Taxonomy" id="1848197"/>
    <lineage>
        <taxon>Bacteria</taxon>
        <taxon>Thermotogati</taxon>
        <taxon>Deinococcota</taxon>
        <taxon>Deinococci</taxon>
        <taxon>Deinococcales</taxon>
        <taxon>Deinococcaceae</taxon>
        <taxon>Deinococcus</taxon>
    </lineage>
</organism>
<comment type="caution">
    <text evidence="1">The sequence shown here is derived from an EMBL/GenBank/DDBJ whole genome shotgun (WGS) entry which is preliminary data.</text>
</comment>
<gene>
    <name evidence="1" type="ORF">GCM10008957_53060</name>
</gene>
<proteinExistence type="predicted"/>
<evidence type="ECO:0000313" key="1">
    <source>
        <dbReference type="EMBL" id="GGR36881.1"/>
    </source>
</evidence>
<dbReference type="AlphaFoldDB" id="A0A918FGU9"/>
<dbReference type="Proteomes" id="UP000603865">
    <property type="component" value="Unassembled WGS sequence"/>
</dbReference>
<dbReference type="EMBL" id="BMQL01000075">
    <property type="protein sequence ID" value="GGR36881.1"/>
    <property type="molecule type" value="Genomic_DNA"/>
</dbReference>